<reference evidence="1 2" key="1">
    <citation type="submission" date="2020-07" db="EMBL/GenBank/DDBJ databases">
        <title>Streptomyces isolated from Indian soil.</title>
        <authorList>
            <person name="Mandal S."/>
            <person name="Maiti P.K."/>
        </authorList>
    </citation>
    <scope>NUCLEOTIDE SEQUENCE [LARGE SCALE GENOMIC DNA]</scope>
    <source>
        <strain evidence="1 2">PSKA54</strain>
    </source>
</reference>
<sequence>MAAPLRALRLLTAEYGHLPAPTVQVSTVYPDRLELTFHDDLSDFEAWRGVLGIAPSSVEYGEQSDGRTRVLRAQVDYAGALLRLTGYATIYEAATVGGAA</sequence>
<keyword evidence="2" id="KW-1185">Reference proteome</keyword>
<accession>A0A7W2HJM4</accession>
<proteinExistence type="predicted"/>
<comment type="caution">
    <text evidence="1">The sequence shown here is derived from an EMBL/GenBank/DDBJ whole genome shotgun (WGS) entry which is preliminary data.</text>
</comment>
<dbReference type="Proteomes" id="UP000586976">
    <property type="component" value="Unassembled WGS sequence"/>
</dbReference>
<dbReference type="EMBL" id="JACEQY010000057">
    <property type="protein sequence ID" value="MBA4866281.1"/>
    <property type="molecule type" value="Genomic_DNA"/>
</dbReference>
<evidence type="ECO:0000313" key="2">
    <source>
        <dbReference type="Proteomes" id="UP000586976"/>
    </source>
</evidence>
<evidence type="ECO:0000313" key="1">
    <source>
        <dbReference type="EMBL" id="MBA4866281.1"/>
    </source>
</evidence>
<organism evidence="1 2">
    <name type="scientific">Streptomyces himalayensis subsp. aureolus</name>
    <dbReference type="NCBI Taxonomy" id="2758039"/>
    <lineage>
        <taxon>Bacteria</taxon>
        <taxon>Bacillati</taxon>
        <taxon>Actinomycetota</taxon>
        <taxon>Actinomycetes</taxon>
        <taxon>Kitasatosporales</taxon>
        <taxon>Streptomycetaceae</taxon>
        <taxon>Streptomyces</taxon>
        <taxon>Streptomyces himalayensis</taxon>
    </lineage>
</organism>
<dbReference type="AlphaFoldDB" id="A0A7W2HJM4"/>
<gene>
    <name evidence="1" type="ORF">H1V43_34175</name>
</gene>
<name>A0A7W2HJM4_9ACTN</name>
<protein>
    <submittedName>
        <fullName evidence="1">Uncharacterized protein</fullName>
    </submittedName>
</protein>